<sequence length="390" mass="45602">MVKLWTGRYKDLDVGTEDYEISPHIWSVIAESWAFWFMYIAPIVLQGRFKAPKYYKHACALGEIMRISSQFEISDQDVEVLREKIIKWVEKYEKYYYQYKEERLPACPLTIHGLLHLPDDIKYCGPSWTSWTFYVERFCGHLKTVLRSRVQPWSNLNEHVRRLSMLGLLSVKYDLDEELASTRVNKRFSRGERVYPEYPHSILRIPCQRSYPPDRYLRGRIADHFLRVLSRHGATRDAIRKNLPEAMSLWGKVRIANGGDYIRTVWAMDHSMSPGRDCSFVRYELMAEQHRGIFQRKVYYGQLLHILVCELPASEFWGAQLGGKRYILAHIKPAITGNKDATEEVVSYQNFRESAVIDLQAIMAVVGRVLTRDKWGIIDRKPVVDIDGDA</sequence>
<dbReference type="AlphaFoldDB" id="A0A5C3MIG6"/>
<proteinExistence type="predicted"/>
<gene>
    <name evidence="1" type="ORF">OE88DRAFT_1715451</name>
</gene>
<organism evidence="1 2">
    <name type="scientific">Heliocybe sulcata</name>
    <dbReference type="NCBI Taxonomy" id="5364"/>
    <lineage>
        <taxon>Eukaryota</taxon>
        <taxon>Fungi</taxon>
        <taxon>Dikarya</taxon>
        <taxon>Basidiomycota</taxon>
        <taxon>Agaricomycotina</taxon>
        <taxon>Agaricomycetes</taxon>
        <taxon>Gloeophyllales</taxon>
        <taxon>Gloeophyllaceae</taxon>
        <taxon>Heliocybe</taxon>
    </lineage>
</organism>
<dbReference type="EMBL" id="ML213553">
    <property type="protein sequence ID" value="TFK45219.1"/>
    <property type="molecule type" value="Genomic_DNA"/>
</dbReference>
<reference evidence="1 2" key="1">
    <citation type="journal article" date="2019" name="Nat. Ecol. Evol.">
        <title>Megaphylogeny resolves global patterns of mushroom evolution.</title>
        <authorList>
            <person name="Varga T."/>
            <person name="Krizsan K."/>
            <person name="Foldi C."/>
            <person name="Dima B."/>
            <person name="Sanchez-Garcia M."/>
            <person name="Sanchez-Ramirez S."/>
            <person name="Szollosi G.J."/>
            <person name="Szarkandi J.G."/>
            <person name="Papp V."/>
            <person name="Albert L."/>
            <person name="Andreopoulos W."/>
            <person name="Angelini C."/>
            <person name="Antonin V."/>
            <person name="Barry K.W."/>
            <person name="Bougher N.L."/>
            <person name="Buchanan P."/>
            <person name="Buyck B."/>
            <person name="Bense V."/>
            <person name="Catcheside P."/>
            <person name="Chovatia M."/>
            <person name="Cooper J."/>
            <person name="Damon W."/>
            <person name="Desjardin D."/>
            <person name="Finy P."/>
            <person name="Geml J."/>
            <person name="Haridas S."/>
            <person name="Hughes K."/>
            <person name="Justo A."/>
            <person name="Karasinski D."/>
            <person name="Kautmanova I."/>
            <person name="Kiss B."/>
            <person name="Kocsube S."/>
            <person name="Kotiranta H."/>
            <person name="LaButti K.M."/>
            <person name="Lechner B.E."/>
            <person name="Liimatainen K."/>
            <person name="Lipzen A."/>
            <person name="Lukacs Z."/>
            <person name="Mihaltcheva S."/>
            <person name="Morgado L.N."/>
            <person name="Niskanen T."/>
            <person name="Noordeloos M.E."/>
            <person name="Ohm R.A."/>
            <person name="Ortiz-Santana B."/>
            <person name="Ovrebo C."/>
            <person name="Racz N."/>
            <person name="Riley R."/>
            <person name="Savchenko A."/>
            <person name="Shiryaev A."/>
            <person name="Soop K."/>
            <person name="Spirin V."/>
            <person name="Szebenyi C."/>
            <person name="Tomsovsky M."/>
            <person name="Tulloss R.E."/>
            <person name="Uehling J."/>
            <person name="Grigoriev I.V."/>
            <person name="Vagvolgyi C."/>
            <person name="Papp T."/>
            <person name="Martin F.M."/>
            <person name="Miettinen O."/>
            <person name="Hibbett D.S."/>
            <person name="Nagy L.G."/>
        </authorList>
    </citation>
    <scope>NUCLEOTIDE SEQUENCE [LARGE SCALE GENOMIC DNA]</scope>
    <source>
        <strain evidence="1 2">OMC1185</strain>
    </source>
</reference>
<dbReference type="PANTHER" id="PTHR46579">
    <property type="entry name" value="F5/8 TYPE C DOMAIN-CONTAINING PROTEIN-RELATED"/>
    <property type="match status" value="1"/>
</dbReference>
<evidence type="ECO:0000313" key="2">
    <source>
        <dbReference type="Proteomes" id="UP000305948"/>
    </source>
</evidence>
<dbReference type="Proteomes" id="UP000305948">
    <property type="component" value="Unassembled WGS sequence"/>
</dbReference>
<dbReference type="STRING" id="5364.A0A5C3MIG6"/>
<dbReference type="PANTHER" id="PTHR46579:SF1">
    <property type="entry name" value="F5_8 TYPE C DOMAIN-CONTAINING PROTEIN"/>
    <property type="match status" value="1"/>
</dbReference>
<dbReference type="OrthoDB" id="6613063at2759"/>
<keyword evidence="2" id="KW-1185">Reference proteome</keyword>
<evidence type="ECO:0008006" key="3">
    <source>
        <dbReference type="Google" id="ProtNLM"/>
    </source>
</evidence>
<name>A0A5C3MIG6_9AGAM</name>
<evidence type="ECO:0000313" key="1">
    <source>
        <dbReference type="EMBL" id="TFK45219.1"/>
    </source>
</evidence>
<accession>A0A5C3MIG6</accession>
<protein>
    <recommendedName>
        <fullName evidence="3">DUF4218 domain-containing protein</fullName>
    </recommendedName>
</protein>